<name>A0A5J4Z7N1_PORPP</name>
<evidence type="ECO:0000313" key="4">
    <source>
        <dbReference type="Proteomes" id="UP000324585"/>
    </source>
</evidence>
<accession>A0A5J4Z7N1</accession>
<gene>
    <name evidence="3" type="ORF">FVE85_7566</name>
</gene>
<dbReference type="Proteomes" id="UP000324585">
    <property type="component" value="Unassembled WGS sequence"/>
</dbReference>
<evidence type="ECO:0000256" key="1">
    <source>
        <dbReference type="SAM" id="MobiDB-lite"/>
    </source>
</evidence>
<evidence type="ECO:0000313" key="3">
    <source>
        <dbReference type="EMBL" id="KAA8499981.1"/>
    </source>
</evidence>
<dbReference type="InterPro" id="IPR001810">
    <property type="entry name" value="F-box_dom"/>
</dbReference>
<feature type="domain" description="F-box" evidence="2">
    <location>
        <begin position="16"/>
        <end position="65"/>
    </location>
</feature>
<comment type="caution">
    <text evidence="3">The sequence shown here is derived from an EMBL/GenBank/DDBJ whole genome shotgun (WGS) entry which is preliminary data.</text>
</comment>
<dbReference type="InterPro" id="IPR036047">
    <property type="entry name" value="F-box-like_dom_sf"/>
</dbReference>
<dbReference type="Gene3D" id="1.20.1280.50">
    <property type="match status" value="1"/>
</dbReference>
<reference evidence="4" key="1">
    <citation type="journal article" date="2019" name="Nat. Commun.">
        <title>Expansion of phycobilisome linker gene families in mesophilic red algae.</title>
        <authorList>
            <person name="Lee J."/>
            <person name="Kim D."/>
            <person name="Bhattacharya D."/>
            <person name="Yoon H.S."/>
        </authorList>
    </citation>
    <scope>NUCLEOTIDE SEQUENCE [LARGE SCALE GENOMIC DNA]</scope>
    <source>
        <strain evidence="4">CCMP 1328</strain>
    </source>
</reference>
<organism evidence="3 4">
    <name type="scientific">Porphyridium purpureum</name>
    <name type="common">Red alga</name>
    <name type="synonym">Porphyridium cruentum</name>
    <dbReference type="NCBI Taxonomy" id="35688"/>
    <lineage>
        <taxon>Eukaryota</taxon>
        <taxon>Rhodophyta</taxon>
        <taxon>Bangiophyceae</taxon>
        <taxon>Porphyridiales</taxon>
        <taxon>Porphyridiaceae</taxon>
        <taxon>Porphyridium</taxon>
    </lineage>
</organism>
<dbReference type="AlphaFoldDB" id="A0A5J4Z7N1"/>
<keyword evidence="4" id="KW-1185">Reference proteome</keyword>
<protein>
    <recommendedName>
        <fullName evidence="2">F-box domain-containing protein</fullName>
    </recommendedName>
</protein>
<feature type="region of interest" description="Disordered" evidence="1">
    <location>
        <begin position="167"/>
        <end position="244"/>
    </location>
</feature>
<dbReference type="PROSITE" id="PS50181">
    <property type="entry name" value="FBOX"/>
    <property type="match status" value="1"/>
</dbReference>
<dbReference type="EMBL" id="VRMN01000001">
    <property type="protein sequence ID" value="KAA8499981.1"/>
    <property type="molecule type" value="Genomic_DNA"/>
</dbReference>
<feature type="compositionally biased region" description="Pro residues" evidence="1">
    <location>
        <begin position="226"/>
        <end position="235"/>
    </location>
</feature>
<sequence>MVGRMAAEQADRRPDSDVVGRLPPELFTLVMEHVRWSDLVPVMNVCTTWRQMFFAPSNEAYWITRLHARSHTPRVGMDDQPSAPAGVRYVRARAEMCHGCCKARAVSGLFAAVHVLHTTVLPLCVSCFNVEPNALITADKIAQWYGQDVLRSLERTRSTPVMLPLQRIDPNIVSSPGAKRARTGKNETQPRPRQPVPRNSYHLMEHDGRLVPYNEQALYPRTSMPLPAPPPPSKEPSPVSELTQ</sequence>
<proteinExistence type="predicted"/>
<evidence type="ECO:0000259" key="2">
    <source>
        <dbReference type="PROSITE" id="PS50181"/>
    </source>
</evidence>
<dbReference type="SUPFAM" id="SSF81383">
    <property type="entry name" value="F-box domain"/>
    <property type="match status" value="1"/>
</dbReference>
<dbReference type="CDD" id="cd09917">
    <property type="entry name" value="F-box_SF"/>
    <property type="match status" value="1"/>
</dbReference>